<proteinExistence type="predicted"/>
<dbReference type="EMBL" id="FOZP01000010">
    <property type="protein sequence ID" value="SFS79110.1"/>
    <property type="molecule type" value="Genomic_DNA"/>
</dbReference>
<evidence type="ECO:0000313" key="2">
    <source>
        <dbReference type="EMBL" id="SFS79110.1"/>
    </source>
</evidence>
<dbReference type="Proteomes" id="UP000199312">
    <property type="component" value="Unassembled WGS sequence"/>
</dbReference>
<evidence type="ECO:0000259" key="1">
    <source>
        <dbReference type="Pfam" id="PF14088"/>
    </source>
</evidence>
<dbReference type="InterPro" id="IPR025364">
    <property type="entry name" value="DUF4268"/>
</dbReference>
<dbReference type="STRING" id="593133.SAMN04488006_0046"/>
<accession>A0A1I6SQF9</accession>
<dbReference type="OrthoDB" id="1467516at2"/>
<feature type="domain" description="DUF4268" evidence="1">
    <location>
        <begin position="10"/>
        <end position="137"/>
    </location>
</feature>
<organism evidence="2 3">
    <name type="scientific">Lutibacter maritimus</name>
    <dbReference type="NCBI Taxonomy" id="593133"/>
    <lineage>
        <taxon>Bacteria</taxon>
        <taxon>Pseudomonadati</taxon>
        <taxon>Bacteroidota</taxon>
        <taxon>Flavobacteriia</taxon>
        <taxon>Flavobacteriales</taxon>
        <taxon>Flavobacteriaceae</taxon>
        <taxon>Lutibacter</taxon>
    </lineage>
</organism>
<name>A0A1I6SQF9_9FLAO</name>
<gene>
    <name evidence="2" type="ORF">SAMN04488006_0046</name>
</gene>
<evidence type="ECO:0000313" key="3">
    <source>
        <dbReference type="Proteomes" id="UP000199312"/>
    </source>
</evidence>
<dbReference type="AlphaFoldDB" id="A0A1I6SQF9"/>
<dbReference type="Pfam" id="PF14088">
    <property type="entry name" value="DUF4268"/>
    <property type="match status" value="1"/>
</dbReference>
<reference evidence="3" key="1">
    <citation type="submission" date="2016-10" db="EMBL/GenBank/DDBJ databases">
        <authorList>
            <person name="Varghese N."/>
            <person name="Submissions S."/>
        </authorList>
    </citation>
    <scope>NUCLEOTIDE SEQUENCE [LARGE SCALE GENOMIC DNA]</scope>
    <source>
        <strain evidence="3">DSM 24450</strain>
    </source>
</reference>
<keyword evidence="3" id="KW-1185">Reference proteome</keyword>
<protein>
    <recommendedName>
        <fullName evidence="1">DUF4268 domain-containing protein</fullName>
    </recommendedName>
</protein>
<dbReference type="RefSeq" id="WP_090230181.1">
    <property type="nucleotide sequence ID" value="NZ_FOZP01000010.1"/>
</dbReference>
<sequence length="147" mass="17880">MFSKEESAQLRKEFWTSFGKSFPRKWLLYNTKIKDFNFKFVADKKQALVCLDIESYDRTKNELLYGQVLELKSILIEDYLPDIIFDDIYLLDTGKIIHRIYVKYNGKFNIHNKNTWQGAYLFFNEAMHQFEEFYEDYEDFIKQAIYL</sequence>